<evidence type="ECO:0000313" key="2">
    <source>
        <dbReference type="Proteomes" id="UP000663836"/>
    </source>
</evidence>
<reference evidence="1" key="1">
    <citation type="submission" date="2021-02" db="EMBL/GenBank/DDBJ databases">
        <authorList>
            <person name="Nowell W R."/>
        </authorList>
    </citation>
    <scope>NUCLEOTIDE SEQUENCE</scope>
</reference>
<accession>A0A820J108</accession>
<dbReference type="AlphaFoldDB" id="A0A820J108"/>
<comment type="caution">
    <text evidence="1">The sequence shown here is derived from an EMBL/GenBank/DDBJ whole genome shotgun (WGS) entry which is preliminary data.</text>
</comment>
<organism evidence="1 2">
    <name type="scientific">Rotaria sordida</name>
    <dbReference type="NCBI Taxonomy" id="392033"/>
    <lineage>
        <taxon>Eukaryota</taxon>
        <taxon>Metazoa</taxon>
        <taxon>Spiralia</taxon>
        <taxon>Gnathifera</taxon>
        <taxon>Rotifera</taxon>
        <taxon>Eurotatoria</taxon>
        <taxon>Bdelloidea</taxon>
        <taxon>Philodinida</taxon>
        <taxon>Philodinidae</taxon>
        <taxon>Rotaria</taxon>
    </lineage>
</organism>
<sequence length="50" mass="5831">HNDWAMIIRAVLRNNISGRDLYNMTQYDRKNDTPSQTDIIRLRKGQVGGQ</sequence>
<proteinExistence type="predicted"/>
<feature type="non-terminal residue" evidence="1">
    <location>
        <position position="50"/>
    </location>
</feature>
<dbReference type="EMBL" id="CAJOBD010040501">
    <property type="protein sequence ID" value="CAF4317377.1"/>
    <property type="molecule type" value="Genomic_DNA"/>
</dbReference>
<dbReference type="GO" id="GO:0006508">
    <property type="term" value="P:proteolysis"/>
    <property type="evidence" value="ECO:0007669"/>
    <property type="project" value="InterPro"/>
</dbReference>
<dbReference type="GO" id="GO:0070573">
    <property type="term" value="F:metallodipeptidase activity"/>
    <property type="evidence" value="ECO:0007669"/>
    <property type="project" value="InterPro"/>
</dbReference>
<protein>
    <submittedName>
        <fullName evidence="1">Uncharacterized protein</fullName>
    </submittedName>
</protein>
<feature type="non-terminal residue" evidence="1">
    <location>
        <position position="1"/>
    </location>
</feature>
<dbReference type="Proteomes" id="UP000663836">
    <property type="component" value="Unassembled WGS sequence"/>
</dbReference>
<evidence type="ECO:0000313" key="1">
    <source>
        <dbReference type="EMBL" id="CAF4317377.1"/>
    </source>
</evidence>
<gene>
    <name evidence="1" type="ORF">JBS370_LOCUS40906</name>
</gene>
<dbReference type="PROSITE" id="PS51365">
    <property type="entry name" value="RENAL_DIPEPTIDASE_2"/>
    <property type="match status" value="1"/>
</dbReference>
<dbReference type="InterPro" id="IPR008257">
    <property type="entry name" value="Pept_M19"/>
</dbReference>
<name>A0A820J108_9BILA</name>